<dbReference type="Proteomes" id="UP000215914">
    <property type="component" value="Chromosome 17"/>
</dbReference>
<gene>
    <name evidence="1" type="ORF">HannXRQ_Chr17g0544271</name>
</gene>
<dbReference type="AlphaFoldDB" id="A0A251RSK9"/>
<dbReference type="InParanoid" id="A0A251RSK9"/>
<evidence type="ECO:0000313" key="2">
    <source>
        <dbReference type="Proteomes" id="UP000215914"/>
    </source>
</evidence>
<evidence type="ECO:0000313" key="1">
    <source>
        <dbReference type="EMBL" id="OTF85839.1"/>
    </source>
</evidence>
<reference evidence="2" key="1">
    <citation type="journal article" date="2017" name="Nature">
        <title>The sunflower genome provides insights into oil metabolism, flowering and Asterid evolution.</title>
        <authorList>
            <person name="Badouin H."/>
            <person name="Gouzy J."/>
            <person name="Grassa C.J."/>
            <person name="Murat F."/>
            <person name="Staton S.E."/>
            <person name="Cottret L."/>
            <person name="Lelandais-Briere C."/>
            <person name="Owens G.L."/>
            <person name="Carrere S."/>
            <person name="Mayjonade B."/>
            <person name="Legrand L."/>
            <person name="Gill N."/>
            <person name="Kane N.C."/>
            <person name="Bowers J.E."/>
            <person name="Hubner S."/>
            <person name="Bellec A."/>
            <person name="Berard A."/>
            <person name="Berges H."/>
            <person name="Blanchet N."/>
            <person name="Boniface M.C."/>
            <person name="Brunel D."/>
            <person name="Catrice O."/>
            <person name="Chaidir N."/>
            <person name="Claudel C."/>
            <person name="Donnadieu C."/>
            <person name="Faraut T."/>
            <person name="Fievet G."/>
            <person name="Helmstetter N."/>
            <person name="King M."/>
            <person name="Knapp S.J."/>
            <person name="Lai Z."/>
            <person name="Le Paslier M.C."/>
            <person name="Lippi Y."/>
            <person name="Lorenzon L."/>
            <person name="Mandel J.R."/>
            <person name="Marage G."/>
            <person name="Marchand G."/>
            <person name="Marquand E."/>
            <person name="Bret-Mestries E."/>
            <person name="Morien E."/>
            <person name="Nambeesan S."/>
            <person name="Nguyen T."/>
            <person name="Pegot-Espagnet P."/>
            <person name="Pouilly N."/>
            <person name="Raftis F."/>
            <person name="Sallet E."/>
            <person name="Schiex T."/>
            <person name="Thomas J."/>
            <person name="Vandecasteele C."/>
            <person name="Vares D."/>
            <person name="Vear F."/>
            <person name="Vautrin S."/>
            <person name="Crespi M."/>
            <person name="Mangin B."/>
            <person name="Burke J.M."/>
            <person name="Salse J."/>
            <person name="Munos S."/>
            <person name="Vincourt P."/>
            <person name="Rieseberg L.H."/>
            <person name="Langlade N.B."/>
        </authorList>
    </citation>
    <scope>NUCLEOTIDE SEQUENCE [LARGE SCALE GENOMIC DNA]</scope>
    <source>
        <strain evidence="2">cv. SF193</strain>
    </source>
</reference>
<proteinExistence type="predicted"/>
<dbReference type="EMBL" id="CM007906">
    <property type="protein sequence ID" value="OTF85839.1"/>
    <property type="molecule type" value="Genomic_DNA"/>
</dbReference>
<organism evidence="1 2">
    <name type="scientific">Helianthus annuus</name>
    <name type="common">Common sunflower</name>
    <dbReference type="NCBI Taxonomy" id="4232"/>
    <lineage>
        <taxon>Eukaryota</taxon>
        <taxon>Viridiplantae</taxon>
        <taxon>Streptophyta</taxon>
        <taxon>Embryophyta</taxon>
        <taxon>Tracheophyta</taxon>
        <taxon>Spermatophyta</taxon>
        <taxon>Magnoliopsida</taxon>
        <taxon>eudicotyledons</taxon>
        <taxon>Gunneridae</taxon>
        <taxon>Pentapetalae</taxon>
        <taxon>asterids</taxon>
        <taxon>campanulids</taxon>
        <taxon>Asterales</taxon>
        <taxon>Asteraceae</taxon>
        <taxon>Asteroideae</taxon>
        <taxon>Heliantheae alliance</taxon>
        <taxon>Heliantheae</taxon>
        <taxon>Helianthus</taxon>
    </lineage>
</organism>
<sequence>MVLQSRYFTQPMEKRVVQFSLQLILWGLHSRKTRFYFATLNKIKKGVQLSSDRNFKDVMPIATGYEHEELEVELEVWSKYLGYQFSPFGTKLQATRNQTSPSPDV</sequence>
<name>A0A251RSK9_HELAN</name>
<protein>
    <submittedName>
        <fullName evidence="1">Uncharacterized protein</fullName>
    </submittedName>
</protein>
<keyword evidence="2" id="KW-1185">Reference proteome</keyword>
<accession>A0A251RSK9</accession>